<evidence type="ECO:0000313" key="2">
    <source>
        <dbReference type="EMBL" id="AIZ15924.1"/>
    </source>
</evidence>
<dbReference type="STRING" id="1447715.AH67_02440"/>
<accession>A0A0A7IAV1</accession>
<dbReference type="SUPFAM" id="SSF51726">
    <property type="entry name" value="UROD/MetE-like"/>
    <property type="match status" value="1"/>
</dbReference>
<feature type="domain" description="Uroporphyrinogen decarboxylase (URO-D)" evidence="1">
    <location>
        <begin position="40"/>
        <end position="343"/>
    </location>
</feature>
<dbReference type="InterPro" id="IPR000257">
    <property type="entry name" value="Uroporphyrinogen_deCOase"/>
</dbReference>
<reference evidence="2 3" key="1">
    <citation type="journal article" date="2015" name="Genome Announc.">
        <title>Bifidobacterium pseudolongum Strain PV8-2, Isolated from a Stool Sample of an Anemic Kenyan Infant.</title>
        <authorList>
            <person name="Vazquez-Gutierrez P."/>
            <person name="Lacroix C."/>
            <person name="Chassard C."/>
            <person name="Klumpp J."/>
            <person name="Stevens M.J."/>
            <person name="Jans C."/>
        </authorList>
    </citation>
    <scope>NUCLEOTIDE SEQUENCE [LARGE SCALE GENOMIC DNA]</scope>
    <source>
        <strain evidence="2 3">PV8-2</strain>
    </source>
</reference>
<sequence>MANRKQQFHNIAKGQPGADHLTAAWEHLVGHEYGAQEFASAYIDFIKQWDWDWVKINPRAVYYAEAWGGVYDQNDYGDFVIPKTVRAVINTPQDVSTIEQLDPAHNPALEEATEAARLIREALPDRGVIQTIFSPLSVLLQLADLPLYPNDTHAHSKTTVQAAIFDQPEVAKRALGNIARTLADYARTLVTPIEQGGAGLDGIFYAVTGTVSEGYFDRDRYRAFSEPYDRIVIDAVREANPEAVVLLHTCRAASNPEWFDDLGVDVIQWDQYAAGNPKADLELRAVPVAGANSVEFEPGGSVGAVRAQIDETLALRGDAPFLLAPSCTVITPANDDALAVLAEYRAV</sequence>
<dbReference type="GO" id="GO:0004853">
    <property type="term" value="F:uroporphyrinogen decarboxylase activity"/>
    <property type="evidence" value="ECO:0007669"/>
    <property type="project" value="InterPro"/>
</dbReference>
<dbReference type="Gene3D" id="3.20.20.210">
    <property type="match status" value="1"/>
</dbReference>
<dbReference type="EMBL" id="CP007457">
    <property type="protein sequence ID" value="AIZ15924.1"/>
    <property type="molecule type" value="Genomic_DNA"/>
</dbReference>
<proteinExistence type="predicted"/>
<dbReference type="InterPro" id="IPR038071">
    <property type="entry name" value="UROD/MetE-like_sf"/>
</dbReference>
<gene>
    <name evidence="2" type="ORF">AH67_02440</name>
</gene>
<organism evidence="2 3">
    <name type="scientific">Bifidobacterium pseudolongum PV8-2</name>
    <dbReference type="NCBI Taxonomy" id="1447715"/>
    <lineage>
        <taxon>Bacteria</taxon>
        <taxon>Bacillati</taxon>
        <taxon>Actinomycetota</taxon>
        <taxon>Actinomycetes</taxon>
        <taxon>Bifidobacteriales</taxon>
        <taxon>Bifidobacteriaceae</taxon>
        <taxon>Bifidobacterium</taxon>
    </lineage>
</organism>
<name>A0A0A7IAV1_9BIFI</name>
<keyword evidence="3" id="KW-1185">Reference proteome</keyword>
<dbReference type="HOGENOM" id="CLU_040933_1_0_11"/>
<dbReference type="Proteomes" id="UP000030636">
    <property type="component" value="Chromosome"/>
</dbReference>
<evidence type="ECO:0000259" key="1">
    <source>
        <dbReference type="Pfam" id="PF01208"/>
    </source>
</evidence>
<dbReference type="Pfam" id="PF01208">
    <property type="entry name" value="URO-D"/>
    <property type="match status" value="1"/>
</dbReference>
<evidence type="ECO:0000313" key="3">
    <source>
        <dbReference type="Proteomes" id="UP000030636"/>
    </source>
</evidence>
<dbReference type="RefSeq" id="WP_022858269.1">
    <property type="nucleotide sequence ID" value="NZ_CP007457.1"/>
</dbReference>
<dbReference type="OrthoDB" id="7375127at2"/>
<dbReference type="KEGG" id="bpsp:AH67_02440"/>
<dbReference type="GO" id="GO:0006779">
    <property type="term" value="P:porphyrin-containing compound biosynthetic process"/>
    <property type="evidence" value="ECO:0007669"/>
    <property type="project" value="InterPro"/>
</dbReference>
<dbReference type="AlphaFoldDB" id="A0A0A7IAV1"/>
<protein>
    <submittedName>
        <fullName evidence="2">Uroporphyrinogen decarboxylase</fullName>
    </submittedName>
</protein>